<protein>
    <recommendedName>
        <fullName evidence="6">MORN repeat-containing protein</fullName>
    </recommendedName>
</protein>
<evidence type="ECO:0000313" key="5">
    <source>
        <dbReference type="Proteomes" id="UP000614424"/>
    </source>
</evidence>
<keyword evidence="3" id="KW-0732">Signal</keyword>
<dbReference type="Gene3D" id="2.20.110.10">
    <property type="entry name" value="Histone H3 K4-specific methyltransferase SET7/9 N-terminal domain"/>
    <property type="match status" value="1"/>
</dbReference>
<feature type="chain" id="PRO_5035328376" description="MORN repeat-containing protein" evidence="3">
    <location>
        <begin position="22"/>
        <end position="143"/>
    </location>
</feature>
<dbReference type="EMBL" id="JACNJZ010000059">
    <property type="protein sequence ID" value="MBC8316884.1"/>
    <property type="molecule type" value="Genomic_DNA"/>
</dbReference>
<organism evidence="4 5">
    <name type="scientific">Candidatus Desulfobia pelagia</name>
    <dbReference type="NCBI Taxonomy" id="2841692"/>
    <lineage>
        <taxon>Bacteria</taxon>
        <taxon>Pseudomonadati</taxon>
        <taxon>Thermodesulfobacteriota</taxon>
        <taxon>Desulfobulbia</taxon>
        <taxon>Desulfobulbales</taxon>
        <taxon>Desulfobulbaceae</taxon>
        <taxon>Candidatus Desulfobia</taxon>
    </lineage>
</organism>
<dbReference type="Pfam" id="PF02493">
    <property type="entry name" value="MORN"/>
    <property type="match status" value="2"/>
</dbReference>
<feature type="region of interest" description="Disordered" evidence="2">
    <location>
        <begin position="119"/>
        <end position="143"/>
    </location>
</feature>
<keyword evidence="1" id="KW-0677">Repeat</keyword>
<evidence type="ECO:0000256" key="3">
    <source>
        <dbReference type="SAM" id="SignalP"/>
    </source>
</evidence>
<dbReference type="PANTHER" id="PTHR23084">
    <property type="entry name" value="PHOSPHATIDYLINOSITOL-4-PHOSPHATE 5-KINASE RELATED"/>
    <property type="match status" value="1"/>
</dbReference>
<dbReference type="AlphaFoldDB" id="A0A8J6NDJ3"/>
<evidence type="ECO:0000256" key="2">
    <source>
        <dbReference type="SAM" id="MobiDB-lite"/>
    </source>
</evidence>
<sequence length="143" mass="15342">MKTKKPLSAVFFSIIVYGFLAATAYSQCIEGDCKNGVGTLVFPGGSRYIGEWKNGQMDGKGIFIFSSGAKYAGEWTEDRLIQYGSLENDNQKTHTLAGDKSNSEATDSEIEALFLDKDFDPSTDLPAAAAGPNPDEADTSVLP</sequence>
<comment type="caution">
    <text evidence="4">The sequence shown here is derived from an EMBL/GenBank/DDBJ whole genome shotgun (WGS) entry which is preliminary data.</text>
</comment>
<evidence type="ECO:0000256" key="1">
    <source>
        <dbReference type="ARBA" id="ARBA00022737"/>
    </source>
</evidence>
<dbReference type="InterPro" id="IPR003409">
    <property type="entry name" value="MORN"/>
</dbReference>
<reference evidence="4 5" key="1">
    <citation type="submission" date="2020-08" db="EMBL/GenBank/DDBJ databases">
        <title>Bridging the membrane lipid divide: bacteria of the FCB group superphylum have the potential to synthesize archaeal ether lipids.</title>
        <authorList>
            <person name="Villanueva L."/>
            <person name="Von Meijenfeldt F.A.B."/>
            <person name="Westbye A.B."/>
            <person name="Yadav S."/>
            <person name="Hopmans E.C."/>
            <person name="Dutilh B.E."/>
            <person name="Sinninghe Damste J.S."/>
        </authorList>
    </citation>
    <scope>NUCLEOTIDE SEQUENCE [LARGE SCALE GENOMIC DNA]</scope>
    <source>
        <strain evidence="4">NIOZ-UU47</strain>
    </source>
</reference>
<dbReference type="SMART" id="SM00698">
    <property type="entry name" value="MORN"/>
    <property type="match status" value="1"/>
</dbReference>
<proteinExistence type="predicted"/>
<feature type="signal peptide" evidence="3">
    <location>
        <begin position="1"/>
        <end position="21"/>
    </location>
</feature>
<dbReference type="SUPFAM" id="SSF82185">
    <property type="entry name" value="Histone H3 K4-specific methyltransferase SET7/9 N-terminal domain"/>
    <property type="match status" value="1"/>
</dbReference>
<name>A0A8J6NDJ3_9BACT</name>
<accession>A0A8J6NDJ3</accession>
<gene>
    <name evidence="4" type="ORF">H8E41_03195</name>
</gene>
<dbReference type="PANTHER" id="PTHR23084:SF263">
    <property type="entry name" value="MORN REPEAT-CONTAINING PROTEIN 1"/>
    <property type="match status" value="1"/>
</dbReference>
<evidence type="ECO:0000313" key="4">
    <source>
        <dbReference type="EMBL" id="MBC8316884.1"/>
    </source>
</evidence>
<evidence type="ECO:0008006" key="6">
    <source>
        <dbReference type="Google" id="ProtNLM"/>
    </source>
</evidence>
<dbReference type="Proteomes" id="UP000614424">
    <property type="component" value="Unassembled WGS sequence"/>
</dbReference>